<comment type="caution">
    <text evidence="2">The sequence shown here is derived from an EMBL/GenBank/DDBJ whole genome shotgun (WGS) entry which is preliminary data.</text>
</comment>
<protein>
    <submittedName>
        <fullName evidence="2">Uncharacterized protein</fullName>
    </submittedName>
</protein>
<organism evidence="2 3">
    <name type="scientific">Coprobacter fastidiosus NSB1 = JCM 33896</name>
    <dbReference type="NCBI Taxonomy" id="1349822"/>
    <lineage>
        <taxon>Bacteria</taxon>
        <taxon>Pseudomonadati</taxon>
        <taxon>Bacteroidota</taxon>
        <taxon>Bacteroidia</taxon>
        <taxon>Bacteroidales</taxon>
        <taxon>Barnesiellaceae</taxon>
        <taxon>Coprobacter</taxon>
    </lineage>
</organism>
<evidence type="ECO:0000256" key="1">
    <source>
        <dbReference type="SAM" id="Phobius"/>
    </source>
</evidence>
<gene>
    <name evidence="2" type="ORF">BC742_0932</name>
</gene>
<keyword evidence="1" id="KW-1133">Transmembrane helix</keyword>
<feature type="transmembrane region" description="Helical" evidence="1">
    <location>
        <begin position="7"/>
        <end position="26"/>
    </location>
</feature>
<reference evidence="2 3" key="1">
    <citation type="submission" date="2018-10" db="EMBL/GenBank/DDBJ databases">
        <title>Genomic Encyclopedia of Archaeal and Bacterial Type Strains, Phase II (KMG-II): from individual species to whole genera.</title>
        <authorList>
            <person name="Goeker M."/>
        </authorList>
    </citation>
    <scope>NUCLEOTIDE SEQUENCE [LARGE SCALE GENOMIC DNA]</scope>
    <source>
        <strain evidence="2 3">NSB1</strain>
    </source>
</reference>
<name>A0A495WE92_9BACT</name>
<keyword evidence="1" id="KW-0812">Transmembrane</keyword>
<proteinExistence type="predicted"/>
<evidence type="ECO:0000313" key="2">
    <source>
        <dbReference type="EMBL" id="RKT60001.1"/>
    </source>
</evidence>
<keyword evidence="3" id="KW-1185">Reference proteome</keyword>
<dbReference type="Proteomes" id="UP000269493">
    <property type="component" value="Unassembled WGS sequence"/>
</dbReference>
<sequence length="40" mass="4709">MECVFEITSYYFYFILWVNSLIVVWFDPASDADLLLIQGS</sequence>
<keyword evidence="1" id="KW-0472">Membrane</keyword>
<dbReference type="EMBL" id="RBXN01000002">
    <property type="protein sequence ID" value="RKT60001.1"/>
    <property type="molecule type" value="Genomic_DNA"/>
</dbReference>
<dbReference type="AlphaFoldDB" id="A0A495WE92"/>
<evidence type="ECO:0000313" key="3">
    <source>
        <dbReference type="Proteomes" id="UP000269493"/>
    </source>
</evidence>
<accession>A0A495WE92</accession>